<dbReference type="Pfam" id="PF02181">
    <property type="entry name" value="FH2"/>
    <property type="match status" value="1"/>
</dbReference>
<dbReference type="SUPFAM" id="SSF101447">
    <property type="entry name" value="Formin homology 2 domain (FH2 domain)"/>
    <property type="match status" value="1"/>
</dbReference>
<feature type="compositionally biased region" description="Basic and acidic residues" evidence="1">
    <location>
        <begin position="379"/>
        <end position="390"/>
    </location>
</feature>
<keyword evidence="4" id="KW-1185">Reference proteome</keyword>
<dbReference type="PANTHER" id="PTHR45725:SF18">
    <property type="entry name" value="ORC1-LIKE AAA ATPASE DOMAIN-CONTAINING PROTEIN"/>
    <property type="match status" value="1"/>
</dbReference>
<dbReference type="PANTHER" id="PTHR45725">
    <property type="entry name" value="FORMIN HOMOLOGY 2 FAMILY MEMBER"/>
    <property type="match status" value="1"/>
</dbReference>
<dbReference type="Proteomes" id="UP001189429">
    <property type="component" value="Unassembled WGS sequence"/>
</dbReference>
<proteinExistence type="predicted"/>
<gene>
    <name evidence="3" type="ORF">PCOR1329_LOCUS8633</name>
</gene>
<feature type="region of interest" description="Disordered" evidence="1">
    <location>
        <begin position="402"/>
        <end position="441"/>
    </location>
</feature>
<evidence type="ECO:0000313" key="3">
    <source>
        <dbReference type="EMBL" id="CAK0800488.1"/>
    </source>
</evidence>
<protein>
    <recommendedName>
        <fullName evidence="2">FH2 domain-containing protein</fullName>
    </recommendedName>
</protein>
<evidence type="ECO:0000313" key="4">
    <source>
        <dbReference type="Proteomes" id="UP001189429"/>
    </source>
</evidence>
<feature type="domain" description="FH2" evidence="2">
    <location>
        <begin position="431"/>
        <end position="860"/>
    </location>
</feature>
<comment type="caution">
    <text evidence="3">The sequence shown here is derived from an EMBL/GenBank/DDBJ whole genome shotgun (WGS) entry which is preliminary data.</text>
</comment>
<sequence>MRLRGAHVLVEMHGEVPIFYHAYFRLRLPKVFQDLWGGVRAALLQRGTALHFEVSLSSDCAWGHCRAAYATREEMRQHLLEVRGAWRAALSGPATLSRFELHGLSADTDELRRSAALTALGVGPTLCRVYQGYYSLWGPPRTHAPGAVEDCPDVLCTFRIVPLDPSTGRPGQRADVSYLWNFWRAHKLSEVAVAVGPSSEFLEVSCGTSHVQELLQHLLTQEVLAQEEHLVAEARVPPGDARRRREAHGYDVHVPPEAGWVLDLPELRSLHRPRVFQIRWSFRARGRTGARSRRAASAPPPDVARVEAQSAEGEAAEDPRMPGCDQLGHGGAECAQEPGPPADRGAEPSDGREAGGAGGSGAAAVALPLPSPRRQRACSRQDRPKAPEPDAARLAAENLRIAGASTGGKGPSKGPGKGRSLPAAPRAAGGKGSKRGSTPLGRRFHWQGLSAERLQGTVFERDAAVAAAGAPERALNLAALESLFSDLRVEGGVSPSGGGDSEVRVLSASRAQHVSIVMHRVLGHSANVADVERLAQGLERLSLLDGGRPSSAAPLQDTERLDLLSTALPTAEEAAELESLGSIPEGRMRRAERLLMPLLRVPRAGVRLRLLQLARGAGSRQAHLRARAGRLAEAGRALRASEALRQVLRAVARLGSWINSSDPGAHGGFALSSALGKLRYFRALRGDRSVSLLHVAVLAAAGGDSEAAGALGAQLGHELRELDEASREDVRELGQAVADFAAEVAWFAREAERPEGTGGGGYAAEARERLLRAHRVELAPRAEELQGAWSEARAELSAALAFFAEPQEPAPGGSVDAGAAERLLRTVDAFRCDLQRAASEVRAEPERFAAVCAGPAARAQ</sequence>
<feature type="region of interest" description="Disordered" evidence="1">
    <location>
        <begin position="287"/>
        <end position="390"/>
    </location>
</feature>
<dbReference type="InterPro" id="IPR015425">
    <property type="entry name" value="FH2_Formin"/>
</dbReference>
<evidence type="ECO:0000259" key="2">
    <source>
        <dbReference type="PROSITE" id="PS51444"/>
    </source>
</evidence>
<feature type="compositionally biased region" description="Basic and acidic residues" evidence="1">
    <location>
        <begin position="344"/>
        <end position="353"/>
    </location>
</feature>
<evidence type="ECO:0000256" key="1">
    <source>
        <dbReference type="SAM" id="MobiDB-lite"/>
    </source>
</evidence>
<dbReference type="EMBL" id="CAUYUJ010002372">
    <property type="protein sequence ID" value="CAK0800488.1"/>
    <property type="molecule type" value="Genomic_DNA"/>
</dbReference>
<feature type="non-terminal residue" evidence="3">
    <location>
        <position position="860"/>
    </location>
</feature>
<dbReference type="InterPro" id="IPR051425">
    <property type="entry name" value="Formin_Homology"/>
</dbReference>
<dbReference type="InterPro" id="IPR042201">
    <property type="entry name" value="FH2_Formin_sf"/>
</dbReference>
<reference evidence="3" key="1">
    <citation type="submission" date="2023-10" db="EMBL/GenBank/DDBJ databases">
        <authorList>
            <person name="Chen Y."/>
            <person name="Shah S."/>
            <person name="Dougan E. K."/>
            <person name="Thang M."/>
            <person name="Chan C."/>
        </authorList>
    </citation>
    <scope>NUCLEOTIDE SEQUENCE [LARGE SCALE GENOMIC DNA]</scope>
</reference>
<name>A0ABN9QAN8_9DINO</name>
<dbReference type="PROSITE" id="PS51444">
    <property type="entry name" value="FH2"/>
    <property type="match status" value="1"/>
</dbReference>
<accession>A0ABN9QAN8</accession>
<dbReference type="Gene3D" id="1.20.58.2220">
    <property type="entry name" value="Formin, FH2 domain"/>
    <property type="match status" value="1"/>
</dbReference>
<organism evidence="3 4">
    <name type="scientific">Prorocentrum cordatum</name>
    <dbReference type="NCBI Taxonomy" id="2364126"/>
    <lineage>
        <taxon>Eukaryota</taxon>
        <taxon>Sar</taxon>
        <taxon>Alveolata</taxon>
        <taxon>Dinophyceae</taxon>
        <taxon>Prorocentrales</taxon>
        <taxon>Prorocentraceae</taxon>
        <taxon>Prorocentrum</taxon>
    </lineage>
</organism>
<feature type="compositionally biased region" description="Gly residues" evidence="1">
    <location>
        <begin position="405"/>
        <end position="417"/>
    </location>
</feature>